<gene>
    <name evidence="6" type="primary">rpsK</name>
    <name evidence="7" type="ORF">RHABOEDO_000441</name>
</gene>
<comment type="function">
    <text evidence="6">Located on the platform of the 30S subunit, it bridges several disparate RNA helices of the 16S rRNA. Forms part of the Shine-Dalgarno cleft in the 70S ribosome.</text>
</comment>
<reference evidence="7 8" key="1">
    <citation type="journal article" date="2022" name="bioRxiv">
        <title>Ecology and evolution of chlamydial symbionts of arthropods.</title>
        <authorList>
            <person name="Halter T."/>
            <person name="Koestlbacher S."/>
            <person name="Collingro A."/>
            <person name="Sixt B.S."/>
            <person name="Toenshoff E.R."/>
            <person name="Hendrickx F."/>
            <person name="Kostanjsek R."/>
            <person name="Horn M."/>
        </authorList>
    </citation>
    <scope>NUCLEOTIDE SEQUENCE [LARGE SCALE GENOMIC DNA]</scope>
    <source>
        <strain evidence="7">W744xW776</strain>
    </source>
</reference>
<evidence type="ECO:0000313" key="7">
    <source>
        <dbReference type="EMBL" id="QYF48310.1"/>
    </source>
</evidence>
<accession>A0ABX8V5J3</accession>
<sequence length="141" mass="14883">MAKQDTRKVMVKKPTIVKNKKKTHRNVSSGIAHVSATFSNTIISITDLAGNTITASSAGRVGYTGSRKSSAFAANMAAEDAAKRAITISGMKEVEVNLCGPGTGRESAVKGLRGGGLEVTFIRDVTPISHNGCRAPKRRRV</sequence>
<evidence type="ECO:0000256" key="4">
    <source>
        <dbReference type="ARBA" id="ARBA00022980"/>
    </source>
</evidence>
<dbReference type="NCBIfam" id="TIGR03632">
    <property type="entry name" value="uS11_bact"/>
    <property type="match status" value="1"/>
</dbReference>
<dbReference type="NCBIfam" id="NF003698">
    <property type="entry name" value="PRK05309.1"/>
    <property type="match status" value="1"/>
</dbReference>
<dbReference type="PIRSF" id="PIRSF002131">
    <property type="entry name" value="Ribosomal_S11"/>
    <property type="match status" value="1"/>
</dbReference>
<keyword evidence="3 6" id="KW-0694">RNA-binding</keyword>
<dbReference type="InterPro" id="IPR036967">
    <property type="entry name" value="Ribosomal_uS11_sf"/>
</dbReference>
<dbReference type="GO" id="GO:0005840">
    <property type="term" value="C:ribosome"/>
    <property type="evidence" value="ECO:0007669"/>
    <property type="project" value="UniProtKB-KW"/>
</dbReference>
<keyword evidence="2 6" id="KW-0699">rRNA-binding</keyword>
<dbReference type="SUPFAM" id="SSF53137">
    <property type="entry name" value="Translational machinery components"/>
    <property type="match status" value="1"/>
</dbReference>
<comment type="similarity">
    <text evidence="1 6">Belongs to the universal ribosomal protein uS11 family.</text>
</comment>
<dbReference type="InterPro" id="IPR001971">
    <property type="entry name" value="Ribosomal_uS11"/>
</dbReference>
<evidence type="ECO:0000256" key="2">
    <source>
        <dbReference type="ARBA" id="ARBA00022730"/>
    </source>
</evidence>
<evidence type="ECO:0000256" key="1">
    <source>
        <dbReference type="ARBA" id="ARBA00006194"/>
    </source>
</evidence>
<dbReference type="Pfam" id="PF00411">
    <property type="entry name" value="Ribosomal_S11"/>
    <property type="match status" value="1"/>
</dbReference>
<proteinExistence type="inferred from homology"/>
<dbReference type="PANTHER" id="PTHR11759">
    <property type="entry name" value="40S RIBOSOMAL PROTEIN S14/30S RIBOSOMAL PROTEIN S11"/>
    <property type="match status" value="1"/>
</dbReference>
<comment type="subunit">
    <text evidence="6">Part of the 30S ribosomal subunit. Interacts with proteins S7 and S18. Binds to IF-3.</text>
</comment>
<dbReference type="HAMAP" id="MF_01310">
    <property type="entry name" value="Ribosomal_uS11"/>
    <property type="match status" value="1"/>
</dbReference>
<dbReference type="EMBL" id="CP075587">
    <property type="protein sequence ID" value="QYF48310.1"/>
    <property type="molecule type" value="Genomic_DNA"/>
</dbReference>
<protein>
    <recommendedName>
        <fullName evidence="6">Small ribosomal subunit protein uS11</fullName>
    </recommendedName>
</protein>
<evidence type="ECO:0000256" key="6">
    <source>
        <dbReference type="HAMAP-Rule" id="MF_01310"/>
    </source>
</evidence>
<keyword evidence="8" id="KW-1185">Reference proteome</keyword>
<dbReference type="Gene3D" id="3.30.420.80">
    <property type="entry name" value="Ribosomal protein S11"/>
    <property type="match status" value="1"/>
</dbReference>
<dbReference type="InterPro" id="IPR019981">
    <property type="entry name" value="Ribosomal_uS11_bac-type"/>
</dbReference>
<name>A0ABX8V5J3_9BACT</name>
<keyword evidence="4 6" id="KW-0689">Ribosomal protein</keyword>
<evidence type="ECO:0000256" key="3">
    <source>
        <dbReference type="ARBA" id="ARBA00022884"/>
    </source>
</evidence>
<dbReference type="Proteomes" id="UP000826014">
    <property type="component" value="Chromosome"/>
</dbReference>
<keyword evidence="5 6" id="KW-0687">Ribonucleoprotein</keyword>
<evidence type="ECO:0000313" key="8">
    <source>
        <dbReference type="Proteomes" id="UP000826014"/>
    </source>
</evidence>
<organism evidence="7 8">
    <name type="scientific">Candidatus Rhabdochlamydia oedothoracis</name>
    <dbReference type="NCBI Taxonomy" id="2720720"/>
    <lineage>
        <taxon>Bacteria</taxon>
        <taxon>Pseudomonadati</taxon>
        <taxon>Chlamydiota</taxon>
        <taxon>Chlamydiia</taxon>
        <taxon>Parachlamydiales</taxon>
        <taxon>Candidatus Rhabdochlamydiaceae</taxon>
        <taxon>Candidatus Rhabdochlamydia</taxon>
    </lineage>
</organism>
<evidence type="ECO:0000256" key="5">
    <source>
        <dbReference type="ARBA" id="ARBA00023274"/>
    </source>
</evidence>